<dbReference type="Gene3D" id="1.20.120.1750">
    <property type="match status" value="1"/>
</dbReference>
<keyword evidence="1" id="KW-0547">Nucleotide-binding</keyword>
<name>A0A1X9VNQ3_9VIRU</name>
<keyword evidence="1" id="KW-0347">Helicase</keyword>
<proteinExistence type="predicted"/>
<reference evidence="1" key="1">
    <citation type="journal article" date="2017" name="ISME J.">
        <title>Genomic exploration of individual giant ocean viruses.</title>
        <authorList>
            <person name="Wilson W.H."/>
            <person name="Gilg I.C."/>
            <person name="Moniruzzaman M."/>
            <person name="Field E.K."/>
            <person name="Koren S."/>
            <person name="LeCleir G.R."/>
            <person name="Martinez Martinez J."/>
            <person name="Poulton N.J."/>
            <person name="Swan B.K."/>
            <person name="Stepanauskas R."/>
            <person name="Wilhelm S.W."/>
        </authorList>
    </citation>
    <scope>NUCLEOTIDE SEQUENCE</scope>
</reference>
<sequence>SFKVFVPWYESFYFGFCFLSTALKCELCNVFACGQCREPKGYTTKEVNKHTCDPNIVETVKLLKKDTKNCPECGKNIFRISGCAQMFCTPMSGGCGATFNWNTLQLEKGIVHNPHYFEWRNTQRSNQNIQNGACRDLHNHWSSYEMRNLVQNLENIHFFYYVRQNDNTFYREQYLENKIDKQKLSTIIQRRYKSYQKQQQIHNIINTLYEAAKDILFNYTHNEWRDSTTQDKIYDELTQLIDYLNNNLRIVCKSYNSSTPQIYFTKPQINDLSCFPRFQNGWGISINTNKPSIQ</sequence>
<accession>A0A1X9VNQ3</accession>
<feature type="non-terminal residue" evidence="1">
    <location>
        <position position="1"/>
    </location>
</feature>
<evidence type="ECO:0000313" key="1">
    <source>
        <dbReference type="EMBL" id="ARR74962.1"/>
    </source>
</evidence>
<dbReference type="SUPFAM" id="SSF57850">
    <property type="entry name" value="RING/U-box"/>
    <property type="match status" value="1"/>
</dbReference>
<dbReference type="GO" id="GO:0004386">
    <property type="term" value="F:helicase activity"/>
    <property type="evidence" value="ECO:0007669"/>
    <property type="project" value="UniProtKB-KW"/>
</dbReference>
<dbReference type="EMBL" id="KY565519">
    <property type="protein sequence ID" value="ARR74962.1"/>
    <property type="molecule type" value="Genomic_DNA"/>
</dbReference>
<keyword evidence="1" id="KW-0067">ATP-binding</keyword>
<protein>
    <submittedName>
        <fullName evidence="1">Putative NTPase/helicase</fullName>
    </submittedName>
</protein>
<organism evidence="1">
    <name type="scientific">Mimivirus AB-566-O17</name>
    <dbReference type="NCBI Taxonomy" id="1988039"/>
    <lineage>
        <taxon>Viruses</taxon>
        <taxon>Varidnaviria</taxon>
        <taxon>Bamfordvirae</taxon>
        <taxon>Nucleocytoviricota</taxon>
        <taxon>Megaviricetes</taxon>
        <taxon>Imitervirales</taxon>
        <taxon>Mimiviridae</taxon>
        <taxon>Megamimivirinae</taxon>
        <taxon>Mimivirus</taxon>
    </lineage>
</organism>
<gene>
    <name evidence="1" type="ORF">SAGO17_0042</name>
</gene>
<keyword evidence="1" id="KW-0378">Hydrolase</keyword>